<gene>
    <name evidence="1" type="ORF">AVJ23_02520</name>
</gene>
<protein>
    <recommendedName>
        <fullName evidence="3">DUF3303 domain-containing protein</fullName>
    </recommendedName>
</protein>
<organism evidence="1 2">
    <name type="scientific">Pseudoponticoccus marisrubri</name>
    <dbReference type="NCBI Taxonomy" id="1685382"/>
    <lineage>
        <taxon>Bacteria</taxon>
        <taxon>Pseudomonadati</taxon>
        <taxon>Pseudomonadota</taxon>
        <taxon>Alphaproteobacteria</taxon>
        <taxon>Rhodobacterales</taxon>
        <taxon>Roseobacteraceae</taxon>
        <taxon>Pseudoponticoccus</taxon>
    </lineage>
</organism>
<keyword evidence="2" id="KW-1185">Reference proteome</keyword>
<dbReference type="Pfam" id="PF11746">
    <property type="entry name" value="DUF3303"/>
    <property type="match status" value="1"/>
</dbReference>
<name>A0A0W7WQL5_9RHOB</name>
<evidence type="ECO:0008006" key="3">
    <source>
        <dbReference type="Google" id="ProtNLM"/>
    </source>
</evidence>
<dbReference type="EMBL" id="LPXO01000001">
    <property type="protein sequence ID" value="KUF12860.1"/>
    <property type="molecule type" value="Genomic_DNA"/>
</dbReference>
<dbReference type="Proteomes" id="UP000054396">
    <property type="component" value="Unassembled WGS sequence"/>
</dbReference>
<dbReference type="AlphaFoldDB" id="A0A0W7WQL5"/>
<accession>A0A0W7WQL5</accession>
<evidence type="ECO:0000313" key="1">
    <source>
        <dbReference type="EMBL" id="KUF12860.1"/>
    </source>
</evidence>
<comment type="caution">
    <text evidence="1">The sequence shown here is derived from an EMBL/GenBank/DDBJ whole genome shotgun (WGS) entry which is preliminary data.</text>
</comment>
<proteinExistence type="predicted"/>
<evidence type="ECO:0000313" key="2">
    <source>
        <dbReference type="Proteomes" id="UP000054396"/>
    </source>
</evidence>
<sequence>MAQQEDQASSGQKYVVTWTDRPVGSYQEYEAAQERILQLFQAYQVPETLDIQQFVVRVGEYGGYMVVQTDDLEAMHEFFSVFGTFRFKVEPVLDVMDAVNAEVGAIGFRKQVDAQ</sequence>
<reference evidence="1 2" key="1">
    <citation type="submission" date="2015-12" db="EMBL/GenBank/DDBJ databases">
        <authorList>
            <person name="Shamseldin A."/>
            <person name="Moawad H."/>
            <person name="Abd El-Rahim W.M."/>
            <person name="Sadowsky M.J."/>
        </authorList>
    </citation>
    <scope>NUCLEOTIDE SEQUENCE [LARGE SCALE GENOMIC DNA]</scope>
    <source>
        <strain evidence="1 2">SJ5A-1</strain>
    </source>
</reference>
<dbReference type="InterPro" id="IPR021734">
    <property type="entry name" value="DUF3303"/>
</dbReference>